<sequence length="501" mass="55758">MKIAFIHPDLGIGGAERLVVDAAVGLQSLGHSVTVYTSRCDRSHCFEEVRDGTLNVVVKGDTLFPRTIFGRYENTTYDAIFVDQLSFCIPLLRMGLDRLKPARTPNCDSSSDSSSYSRRSIPQRRKRKARILFYCHFPDKLLATRKSLVKRLYRIPFDAIEAYSTSQADILLVNSRFTQRMFRSEFPSIDRTPGVVYPCVHESDDNKDETVVRIVKDSGKRTLLSVNRFEKKKEVDLAIRAYAALKDTPGFANTALVIAGGYDNAVSENLEYMTELRRLCDSLGLEHKIIWDVEKNTTLFSSALQSSSILFCPSVSSPVRNALLCACRALTYTPTNEHFGIVPLEAMLMNVPVIATTTGGPLETVDDGMTGWLRAPDVNAWTPVMHHVLFEATDADLQAMGKLGHETVAKKFSRAEMANAFERAFLSASEFSSSQDSSTAATPNHHRPAIMRNPSLRDGIWIALLACATYYCMYGSDFTIPSVSEVLVGTCIVLVVYYAIF</sequence>
<dbReference type="Proteomes" id="UP001433508">
    <property type="component" value="Unassembled WGS sequence"/>
</dbReference>
<keyword evidence="2" id="KW-1185">Reference proteome</keyword>
<proteinExistence type="predicted"/>
<evidence type="ECO:0000313" key="2">
    <source>
        <dbReference type="Proteomes" id="UP001433508"/>
    </source>
</evidence>
<protein>
    <submittedName>
        <fullName evidence="1">Uncharacterized protein</fullName>
    </submittedName>
</protein>
<organism evidence="1 2">
    <name type="scientific">Lipomyces kononenkoae</name>
    <name type="common">Yeast</name>
    <dbReference type="NCBI Taxonomy" id="34357"/>
    <lineage>
        <taxon>Eukaryota</taxon>
        <taxon>Fungi</taxon>
        <taxon>Dikarya</taxon>
        <taxon>Ascomycota</taxon>
        <taxon>Saccharomycotina</taxon>
        <taxon>Lipomycetes</taxon>
        <taxon>Lipomycetales</taxon>
        <taxon>Lipomycetaceae</taxon>
        <taxon>Lipomyces</taxon>
    </lineage>
</organism>
<accession>A0ACC3TA47</accession>
<dbReference type="EMBL" id="MU971339">
    <property type="protein sequence ID" value="KAK9240520.1"/>
    <property type="molecule type" value="Genomic_DNA"/>
</dbReference>
<evidence type="ECO:0000313" key="1">
    <source>
        <dbReference type="EMBL" id="KAK9240520.1"/>
    </source>
</evidence>
<name>A0ACC3TA47_LIPKO</name>
<gene>
    <name evidence="1" type="ORF">V1525DRAFT_208129</name>
</gene>
<reference evidence="2" key="1">
    <citation type="journal article" date="2024" name="Front. Bioeng. Biotechnol.">
        <title>Genome-scale model development and genomic sequencing of the oleaginous clade Lipomyces.</title>
        <authorList>
            <person name="Czajka J.J."/>
            <person name="Han Y."/>
            <person name="Kim J."/>
            <person name="Mondo S.J."/>
            <person name="Hofstad B.A."/>
            <person name="Robles A."/>
            <person name="Haridas S."/>
            <person name="Riley R."/>
            <person name="LaButti K."/>
            <person name="Pangilinan J."/>
            <person name="Andreopoulos W."/>
            <person name="Lipzen A."/>
            <person name="Yan J."/>
            <person name="Wang M."/>
            <person name="Ng V."/>
            <person name="Grigoriev I.V."/>
            <person name="Spatafora J.W."/>
            <person name="Magnuson J.K."/>
            <person name="Baker S.E."/>
            <person name="Pomraning K.R."/>
        </authorList>
    </citation>
    <scope>NUCLEOTIDE SEQUENCE [LARGE SCALE GENOMIC DNA]</scope>
    <source>
        <strain evidence="2">CBS 7786</strain>
    </source>
</reference>
<comment type="caution">
    <text evidence="1">The sequence shown here is derived from an EMBL/GenBank/DDBJ whole genome shotgun (WGS) entry which is preliminary data.</text>
</comment>